<dbReference type="KEGG" id="plei:Q9312_08880"/>
<dbReference type="RefSeq" id="WP_309204249.1">
    <property type="nucleotide sequence ID" value="NZ_CP133548.1"/>
</dbReference>
<name>A0AA51RWX1_9GAMM</name>
<accession>A0AA51RWX1</accession>
<evidence type="ECO:0000313" key="2">
    <source>
        <dbReference type="Proteomes" id="UP001239782"/>
    </source>
</evidence>
<dbReference type="AlphaFoldDB" id="A0AA51RWX1"/>
<sequence>MLKVSSNKLATNISGSASEIAALARDIKKSKHGTVKEIGTDQGTIELICNGMKVEISCTHDKVAIQYSEASKNELYSLVSMPSDTTVSSVFSIRPIDHEQLFGLGSMGLELIVE</sequence>
<dbReference type="EMBL" id="CP133548">
    <property type="protein sequence ID" value="WMS89014.1"/>
    <property type="molecule type" value="Genomic_DNA"/>
</dbReference>
<gene>
    <name evidence="1" type="ORF">Q9312_08880</name>
</gene>
<organism evidence="1 2">
    <name type="scientific">Pleionea litopenaei</name>
    <dbReference type="NCBI Taxonomy" id="3070815"/>
    <lineage>
        <taxon>Bacteria</taxon>
        <taxon>Pseudomonadati</taxon>
        <taxon>Pseudomonadota</taxon>
        <taxon>Gammaproteobacteria</taxon>
        <taxon>Oceanospirillales</taxon>
        <taxon>Pleioneaceae</taxon>
        <taxon>Pleionea</taxon>
    </lineage>
</organism>
<dbReference type="Proteomes" id="UP001239782">
    <property type="component" value="Chromosome"/>
</dbReference>
<evidence type="ECO:0000313" key="1">
    <source>
        <dbReference type="EMBL" id="WMS89014.1"/>
    </source>
</evidence>
<proteinExistence type="predicted"/>
<reference evidence="1 2" key="1">
    <citation type="submission" date="2023-08" db="EMBL/GenBank/DDBJ databases">
        <title>Pleionea litopenaei sp. nov., isolated from stomach of juvenile Litopenaeus vannamei.</title>
        <authorList>
            <person name="Rho A.M."/>
            <person name="Hwang C.Y."/>
        </authorList>
    </citation>
    <scope>NUCLEOTIDE SEQUENCE [LARGE SCALE GENOMIC DNA]</scope>
    <source>
        <strain evidence="1 2">HL-JVS1</strain>
    </source>
</reference>
<protein>
    <submittedName>
        <fullName evidence="1">Uncharacterized protein</fullName>
    </submittedName>
</protein>
<keyword evidence="2" id="KW-1185">Reference proteome</keyword>